<sequence length="242" mass="25972">MTTPRRIDVDTPDGPMPADWFAPRAEPAATVVLFQEIFGVTDYIHRRSRDLVSEGYGVLVPHLYWRLGEDGTAPVVTETDADALERAMGLAQRLDLETAVADGVSAVETVRRYDGSTGVGLLGFCFGGGVAFAVAARVRPDVLIGYYGSALPSLLDLAPQVTCPSLHHFGEADSFIDADAQARVREAVTAAGATWMAHPGADHAFDNHLGAWHHHQAAVNAWHATTEFLDDHLPTASVPHPS</sequence>
<proteinExistence type="predicted"/>
<dbReference type="SUPFAM" id="SSF53474">
    <property type="entry name" value="alpha/beta-Hydrolases"/>
    <property type="match status" value="1"/>
</dbReference>
<comment type="caution">
    <text evidence="2">The sequence shown here is derived from an EMBL/GenBank/DDBJ whole genome shotgun (WGS) entry which is preliminary data.</text>
</comment>
<dbReference type="EMBL" id="QOUI01000008">
    <property type="protein sequence ID" value="RCK68909.1"/>
    <property type="molecule type" value="Genomic_DNA"/>
</dbReference>
<dbReference type="InterPro" id="IPR029058">
    <property type="entry name" value="AB_hydrolase_fold"/>
</dbReference>
<dbReference type="InterPro" id="IPR051049">
    <property type="entry name" value="Dienelactone_hydrolase-like"/>
</dbReference>
<dbReference type="Pfam" id="PF01738">
    <property type="entry name" value="DLH"/>
    <property type="match status" value="1"/>
</dbReference>
<evidence type="ECO:0000259" key="1">
    <source>
        <dbReference type="Pfam" id="PF01738"/>
    </source>
</evidence>
<dbReference type="GO" id="GO:0016787">
    <property type="term" value="F:hydrolase activity"/>
    <property type="evidence" value="ECO:0007669"/>
    <property type="project" value="UniProtKB-KW"/>
</dbReference>
<keyword evidence="3" id="KW-1185">Reference proteome</keyword>
<evidence type="ECO:0000313" key="3">
    <source>
        <dbReference type="Proteomes" id="UP000252770"/>
    </source>
</evidence>
<protein>
    <submittedName>
        <fullName evidence="2">Dienelactone hydrolase family protein</fullName>
    </submittedName>
</protein>
<dbReference type="Gene3D" id="3.40.50.1820">
    <property type="entry name" value="alpha/beta hydrolase"/>
    <property type="match status" value="1"/>
</dbReference>
<keyword evidence="2" id="KW-0378">Hydrolase</keyword>
<dbReference type="PANTHER" id="PTHR46623">
    <property type="entry name" value="CARBOXYMETHYLENEBUTENOLIDASE-RELATED"/>
    <property type="match status" value="1"/>
</dbReference>
<gene>
    <name evidence="2" type="ORF">DT076_13370</name>
</gene>
<feature type="domain" description="Dienelactone hydrolase" evidence="1">
    <location>
        <begin position="21"/>
        <end position="232"/>
    </location>
</feature>
<reference evidence="2 3" key="1">
    <citation type="submission" date="2018-07" db="EMBL/GenBank/DDBJ databases">
        <title>Desertimonas flava gen. nov. sp. nov.</title>
        <authorList>
            <person name="Liu S."/>
        </authorList>
    </citation>
    <scope>NUCLEOTIDE SEQUENCE [LARGE SCALE GENOMIC DNA]</scope>
    <source>
        <strain evidence="2 3">16Sb5-5</strain>
    </source>
</reference>
<organism evidence="2 3">
    <name type="scientific">Desertihabitans brevis</name>
    <dbReference type="NCBI Taxonomy" id="2268447"/>
    <lineage>
        <taxon>Bacteria</taxon>
        <taxon>Bacillati</taxon>
        <taxon>Actinomycetota</taxon>
        <taxon>Actinomycetes</taxon>
        <taxon>Propionibacteriales</taxon>
        <taxon>Propionibacteriaceae</taxon>
        <taxon>Desertihabitans</taxon>
    </lineage>
</organism>
<dbReference type="Proteomes" id="UP000252770">
    <property type="component" value="Unassembled WGS sequence"/>
</dbReference>
<dbReference type="PANTHER" id="PTHR46623:SF6">
    <property type="entry name" value="ALPHA_BETA-HYDROLASES SUPERFAMILY PROTEIN"/>
    <property type="match status" value="1"/>
</dbReference>
<dbReference type="AlphaFoldDB" id="A0A367YTQ7"/>
<dbReference type="InterPro" id="IPR002925">
    <property type="entry name" value="Dienelactn_hydro"/>
</dbReference>
<accession>A0A367YTQ7</accession>
<name>A0A367YTQ7_9ACTN</name>
<dbReference type="RefSeq" id="WP_114127195.1">
    <property type="nucleotide sequence ID" value="NZ_QOUI01000008.1"/>
</dbReference>
<evidence type="ECO:0000313" key="2">
    <source>
        <dbReference type="EMBL" id="RCK68909.1"/>
    </source>
</evidence>